<accession>A0A9D1L3U4</accession>
<comment type="caution">
    <text evidence="3">The sequence shown here is derived from an EMBL/GenBank/DDBJ whole genome shotgun (WGS) entry which is preliminary data.</text>
</comment>
<feature type="region of interest" description="Disordered" evidence="1">
    <location>
        <begin position="67"/>
        <end position="89"/>
    </location>
</feature>
<keyword evidence="2" id="KW-1133">Transmembrane helix</keyword>
<dbReference type="Proteomes" id="UP000824087">
    <property type="component" value="Unassembled WGS sequence"/>
</dbReference>
<feature type="transmembrane region" description="Helical" evidence="2">
    <location>
        <begin position="236"/>
        <end position="256"/>
    </location>
</feature>
<dbReference type="AlphaFoldDB" id="A0A9D1L3U4"/>
<reference evidence="3" key="1">
    <citation type="submission" date="2020-10" db="EMBL/GenBank/DDBJ databases">
        <authorList>
            <person name="Gilroy R."/>
        </authorList>
    </citation>
    <scope>NUCLEOTIDE SEQUENCE</scope>
    <source>
        <strain evidence="3">CHK197-8231</strain>
    </source>
</reference>
<name>A0A9D1L3U4_9BACT</name>
<evidence type="ECO:0000256" key="1">
    <source>
        <dbReference type="SAM" id="MobiDB-lite"/>
    </source>
</evidence>
<organism evidence="3 4">
    <name type="scientific">Candidatus Fimihabitans intestinipullorum</name>
    <dbReference type="NCBI Taxonomy" id="2840820"/>
    <lineage>
        <taxon>Bacteria</taxon>
        <taxon>Bacillati</taxon>
        <taxon>Mycoplasmatota</taxon>
        <taxon>Mycoplasmatota incertae sedis</taxon>
        <taxon>Candidatus Fimihabitans</taxon>
    </lineage>
</organism>
<feature type="transmembrane region" description="Helical" evidence="2">
    <location>
        <begin position="159"/>
        <end position="177"/>
    </location>
</feature>
<keyword evidence="2" id="KW-0472">Membrane</keyword>
<evidence type="ECO:0000313" key="4">
    <source>
        <dbReference type="Proteomes" id="UP000824087"/>
    </source>
</evidence>
<evidence type="ECO:0000313" key="3">
    <source>
        <dbReference type="EMBL" id="HIU22372.1"/>
    </source>
</evidence>
<dbReference type="InterPro" id="IPR024399">
    <property type="entry name" value="DUF2628"/>
</dbReference>
<dbReference type="Pfam" id="PF10947">
    <property type="entry name" value="DUF2628"/>
    <property type="match status" value="1"/>
</dbReference>
<keyword evidence="2" id="KW-0812">Transmembrane</keyword>
<gene>
    <name evidence="3" type="ORF">IAD49_02190</name>
</gene>
<reference evidence="3" key="2">
    <citation type="journal article" date="2021" name="PeerJ">
        <title>Extensive microbial diversity within the chicken gut microbiome revealed by metagenomics and culture.</title>
        <authorList>
            <person name="Gilroy R."/>
            <person name="Ravi A."/>
            <person name="Getino M."/>
            <person name="Pursley I."/>
            <person name="Horton D.L."/>
            <person name="Alikhan N.F."/>
            <person name="Baker D."/>
            <person name="Gharbi K."/>
            <person name="Hall N."/>
            <person name="Watson M."/>
            <person name="Adriaenssens E.M."/>
            <person name="Foster-Nyarko E."/>
            <person name="Jarju S."/>
            <person name="Secka A."/>
            <person name="Antonio M."/>
            <person name="Oren A."/>
            <person name="Chaudhuri R.R."/>
            <person name="La Ragione R."/>
            <person name="Hildebrand F."/>
            <person name="Pallen M.J."/>
        </authorList>
    </citation>
    <scope>NUCLEOTIDE SEQUENCE</scope>
    <source>
        <strain evidence="3">CHK197-8231</strain>
    </source>
</reference>
<dbReference type="EMBL" id="DVML01000012">
    <property type="protein sequence ID" value="HIU22372.1"/>
    <property type="molecule type" value="Genomic_DNA"/>
</dbReference>
<sequence length="270" mass="31363">METKLKCPKCGTPIDPRGMMCIHCGLMLGRDRHGRLKFKGYAKVPQKIVAEKQPKEGETTVRVVEADKPKVNPQNSYEQKDAFSTGNLNRPEVDKKSFLKKKAQNKEGLIVAKDVKINDELADLYMGDRGEKLLSLSINIPAFLFGPFWYLYRKQIFACVLYFALYFSVCYVVNLFLPTLPILIVTILFMILNLFFGNMIYTFFVKLHLFFYQLFHRKMSADKFMSNVETKGGTSFKYVFWGILAFVLILFAYIYFYHQGDIMIVKDFFL</sequence>
<feature type="compositionally biased region" description="Polar residues" evidence="1">
    <location>
        <begin position="72"/>
        <end position="88"/>
    </location>
</feature>
<feature type="transmembrane region" description="Helical" evidence="2">
    <location>
        <begin position="133"/>
        <end position="152"/>
    </location>
</feature>
<evidence type="ECO:0000256" key="2">
    <source>
        <dbReference type="SAM" id="Phobius"/>
    </source>
</evidence>
<feature type="transmembrane region" description="Helical" evidence="2">
    <location>
        <begin position="183"/>
        <end position="215"/>
    </location>
</feature>
<proteinExistence type="predicted"/>
<protein>
    <submittedName>
        <fullName evidence="3">DUF2628 domain-containing protein</fullName>
    </submittedName>
</protein>